<feature type="transmembrane region" description="Helical" evidence="9">
    <location>
        <begin position="921"/>
        <end position="952"/>
    </location>
</feature>
<keyword evidence="4 9" id="KW-0812">Transmembrane</keyword>
<dbReference type="InterPro" id="IPR011527">
    <property type="entry name" value="ABC1_TM_dom"/>
</dbReference>
<dbReference type="CDD" id="cd18597">
    <property type="entry name" value="ABC_6TM_YOR1_D1_like"/>
    <property type="match status" value="1"/>
</dbReference>
<dbReference type="VEuPathDB" id="FungiDB:C5L36_0B06130"/>
<feature type="transmembrane region" description="Helical" evidence="9">
    <location>
        <begin position="1021"/>
        <end position="1043"/>
    </location>
</feature>
<keyword evidence="5" id="KW-0547">Nucleotide-binding</keyword>
<dbReference type="SMART" id="SM00382">
    <property type="entry name" value="AAA"/>
    <property type="match status" value="2"/>
</dbReference>
<keyword evidence="3" id="KW-0813">Transport</keyword>
<evidence type="ECO:0000313" key="13">
    <source>
        <dbReference type="Proteomes" id="UP000249293"/>
    </source>
</evidence>
<dbReference type="InterPro" id="IPR027417">
    <property type="entry name" value="P-loop_NTPase"/>
</dbReference>
<dbReference type="FunFam" id="1.20.1560.10:FF:000010">
    <property type="entry name" value="Multidrug resistance-associated ABC transporter"/>
    <property type="match status" value="1"/>
</dbReference>
<dbReference type="GO" id="GO:0005886">
    <property type="term" value="C:plasma membrane"/>
    <property type="evidence" value="ECO:0007669"/>
    <property type="project" value="TreeGrafter"/>
</dbReference>
<dbReference type="CDD" id="cd18606">
    <property type="entry name" value="ABC_6TM_YOR1_D2_like"/>
    <property type="match status" value="1"/>
</dbReference>
<feature type="transmembrane region" description="Helical" evidence="9">
    <location>
        <begin position="796"/>
        <end position="817"/>
    </location>
</feature>
<dbReference type="GO" id="GO:0008559">
    <property type="term" value="F:ABC-type xenobiotic transporter activity"/>
    <property type="evidence" value="ECO:0007669"/>
    <property type="project" value="TreeGrafter"/>
</dbReference>
<dbReference type="PROSITE" id="PS50929">
    <property type="entry name" value="ABC_TM1F"/>
    <property type="match status" value="2"/>
</dbReference>
<accession>A0A2U9R2G5</accession>
<proteinExistence type="inferred from homology"/>
<dbReference type="PROSITE" id="PS00211">
    <property type="entry name" value="ABC_TRANSPORTER_1"/>
    <property type="match status" value="2"/>
</dbReference>
<evidence type="ECO:0000256" key="1">
    <source>
        <dbReference type="ARBA" id="ARBA00004141"/>
    </source>
</evidence>
<dbReference type="GeneID" id="40383131"/>
<dbReference type="RefSeq" id="XP_029320843.1">
    <property type="nucleotide sequence ID" value="XM_029464984.1"/>
</dbReference>
<keyword evidence="7 9" id="KW-1133">Transmembrane helix</keyword>
<feature type="transmembrane region" description="Helical" evidence="9">
    <location>
        <begin position="363"/>
        <end position="386"/>
    </location>
</feature>
<evidence type="ECO:0000256" key="6">
    <source>
        <dbReference type="ARBA" id="ARBA00022840"/>
    </source>
</evidence>
<name>A0A2U9R2G5_PICKU</name>
<dbReference type="GO" id="GO:0005524">
    <property type="term" value="F:ATP binding"/>
    <property type="evidence" value="ECO:0007669"/>
    <property type="project" value="UniProtKB-KW"/>
</dbReference>
<evidence type="ECO:0000256" key="9">
    <source>
        <dbReference type="SAM" id="Phobius"/>
    </source>
</evidence>
<dbReference type="PANTHER" id="PTHR24223">
    <property type="entry name" value="ATP-BINDING CASSETTE SUB-FAMILY C"/>
    <property type="match status" value="1"/>
</dbReference>
<feature type="domain" description="ABC transporter" evidence="10">
    <location>
        <begin position="1117"/>
        <end position="1367"/>
    </location>
</feature>
<feature type="transmembrane region" description="Helical" evidence="9">
    <location>
        <begin position="1055"/>
        <end position="1074"/>
    </location>
</feature>
<gene>
    <name evidence="12" type="ORF">C5L36_0B06130</name>
</gene>
<dbReference type="GO" id="GO:0016887">
    <property type="term" value="F:ATP hydrolysis activity"/>
    <property type="evidence" value="ECO:0007669"/>
    <property type="project" value="InterPro"/>
</dbReference>
<dbReference type="OrthoDB" id="6500128at2759"/>
<dbReference type="STRING" id="4909.A0A2U9R2G5"/>
<dbReference type="SUPFAM" id="SSF52540">
    <property type="entry name" value="P-loop containing nucleoside triphosphate hydrolases"/>
    <property type="match status" value="2"/>
</dbReference>
<evidence type="ECO:0000256" key="5">
    <source>
        <dbReference type="ARBA" id="ARBA00022741"/>
    </source>
</evidence>
<dbReference type="SUPFAM" id="SSF90123">
    <property type="entry name" value="ABC transporter transmembrane region"/>
    <property type="match status" value="2"/>
</dbReference>
<dbReference type="EMBL" id="CP028774">
    <property type="protein sequence ID" value="AWU75366.1"/>
    <property type="molecule type" value="Genomic_DNA"/>
</dbReference>
<dbReference type="InterPro" id="IPR036640">
    <property type="entry name" value="ABC1_TM_sf"/>
</dbReference>
<evidence type="ECO:0008006" key="14">
    <source>
        <dbReference type="Google" id="ProtNLM"/>
    </source>
</evidence>
<evidence type="ECO:0000256" key="3">
    <source>
        <dbReference type="ARBA" id="ARBA00022448"/>
    </source>
</evidence>
<sequence length="1377" mass="156605">MKSDNIAMEDLPDSKYLKQRRLLTPLMSKKVPPIPSEDERKAYGEYHTNPISRMMFWWLNPILKVGYRRTLTENDLFYLEDRQRTETLYEIFRGYLDEEIARAWKKFQESSDDPREFKLPIYIIPLCLFKTMKWEYSRGILQKILGDCASATTPLLQKKLINFVQVKTFSNVGNTGQGVGYAIGVCLMIFFQVLMLTHAFHNFQISGAKAKAVLTRLLLDKSLTVDARGNHYFPASKIQSMISTDLNRIDLAVGFAPVGFVTIFPIIICIALLIWNVGVSALVGIGVFIANIFVLGLLVSSLMLYREKAMVFTDKRVNLVKELLKNFKMIKFYSWENSYQDRIENARNNEMKYILRLQLLRNFVFSLAFAMPVLASMATFCTAFKITDGKSAASVFSSLSLFEVLSLQFILAPFSLNSTVDMMVSVKKINQFLQHKDTNPNEFSVEKFSDSTFAIKVDNASFEWDTFEDEEKDYEEEAKTKDNIEDEDHNCATETIKGKITVDYKSDSDSISSTLTKGVKPAFPGLNNINLEIAKGEFIVVTGAIGSGKSSLLQAISGLMKRTSGEVYVDGDLLLCGYPWVQNSTIRENILFGLPFNQERYDQVVYSCSLQSDFDQFQGGDMTEVGERGITLSGGQKARINLARSVYADKDIILLDDVLSAVDAKVGKHIVNTCILGLLGGKTRIMATHQLSLIDSADRMVFLNGDGTIDFGTIPELRKRNQKLIELLQHQRDSGQDKEDLSNDLDIQGSTDEGQQIEHADEHKEIVKIIGDEEKAVNALSFQVYYNYCKLAFGKLGYISMLVFIIVSCLETFTQIFTNTWLSFWIEDKFVSRSKNFYMGIYIMFAFLYAIMLCFFLFLLGYFCVKAAERLNIKASRKILHVPMSFIDISPIGRVLNRFTKDTDVLDNELLEQLIQFLSPLFNCFGIIILCIVYIPWFAIGVPIILGFYFIIASYYQASAREIKRLEAVKRSFVFGHFHEVLTGKDTIKAYNAIDRMKLKLNKLIDEQNEAYYLTIANQRWLGANLAIVSFSMVFVISFLCIFRVFNISAASTGLLLTYVIALTDSITMIMRAMTQVENEFNSVERVNHYAFDLIQEAPYEIPENDPAEDWPQHGKIEFKDVSMRYRPELPFVLKNINLSVREQEKIGFCGRTGAGKSTFMTCLYRITEYEGLISIDGVDISRLGLHRLRSKLTIIPQDPVLFVGTIRENLDPFTEHSDDELWEALAISGLIDREDLEVVKGQEKIGGNDSGKLHKFHLVRMVEDDGINFSLGERQLIALARALVRKSKILILDEATSSVDYATDSKIQRTIASEFRDCTILCIAHRLNTILGYDKIVVMDNGEIVEFENPKLLFMRENSVFRSMCEQANITINDFE</sequence>
<dbReference type="Proteomes" id="UP000249293">
    <property type="component" value="Chromosome 2"/>
</dbReference>
<dbReference type="KEGG" id="pkz:C5L36_0B06130"/>
<keyword evidence="13" id="KW-1185">Reference proteome</keyword>
<evidence type="ECO:0000256" key="2">
    <source>
        <dbReference type="ARBA" id="ARBA00009726"/>
    </source>
</evidence>
<feature type="domain" description="ABC transmembrane type-1" evidence="11">
    <location>
        <begin position="802"/>
        <end position="1079"/>
    </location>
</feature>
<feature type="transmembrane region" description="Helical" evidence="9">
    <location>
        <begin position="837"/>
        <end position="865"/>
    </location>
</feature>
<evidence type="ECO:0000256" key="7">
    <source>
        <dbReference type="ARBA" id="ARBA00022989"/>
    </source>
</evidence>
<dbReference type="Pfam" id="PF00005">
    <property type="entry name" value="ABC_tran"/>
    <property type="match status" value="2"/>
</dbReference>
<dbReference type="PANTHER" id="PTHR24223:SF456">
    <property type="entry name" value="MULTIDRUG RESISTANCE-ASSOCIATED PROTEIN LETHAL(2)03659"/>
    <property type="match status" value="1"/>
</dbReference>
<evidence type="ECO:0000259" key="10">
    <source>
        <dbReference type="PROSITE" id="PS50893"/>
    </source>
</evidence>
<dbReference type="Gene3D" id="3.40.50.300">
    <property type="entry name" value="P-loop containing nucleotide triphosphate hydrolases"/>
    <property type="match status" value="2"/>
</dbReference>
<dbReference type="FunFam" id="3.40.50.300:FF:000565">
    <property type="entry name" value="ABC bile acid transporter"/>
    <property type="match status" value="1"/>
</dbReference>
<comment type="similarity">
    <text evidence="2">Belongs to the ABC transporter superfamily. ABCC family. Conjugate transporter (TC 3.A.1.208) subfamily.</text>
</comment>
<dbReference type="InterPro" id="IPR017871">
    <property type="entry name" value="ABC_transporter-like_CS"/>
</dbReference>
<dbReference type="PROSITE" id="PS50893">
    <property type="entry name" value="ABC_TRANSPORTER_2"/>
    <property type="match status" value="2"/>
</dbReference>
<keyword evidence="8 9" id="KW-0472">Membrane</keyword>
<dbReference type="FunFam" id="3.40.50.300:FF:001750">
    <property type="entry name" value="ATP-binding cassette transporter"/>
    <property type="match status" value="1"/>
</dbReference>
<feature type="domain" description="ABC transporter" evidence="10">
    <location>
        <begin position="506"/>
        <end position="730"/>
    </location>
</feature>
<evidence type="ECO:0000259" key="11">
    <source>
        <dbReference type="PROSITE" id="PS50929"/>
    </source>
</evidence>
<dbReference type="Pfam" id="PF00664">
    <property type="entry name" value="ABC_membrane"/>
    <property type="match status" value="2"/>
</dbReference>
<dbReference type="InterPro" id="IPR050173">
    <property type="entry name" value="ABC_transporter_C-like"/>
</dbReference>
<organism evidence="12 13">
    <name type="scientific">Pichia kudriavzevii</name>
    <name type="common">Yeast</name>
    <name type="synonym">Issatchenkia orientalis</name>
    <dbReference type="NCBI Taxonomy" id="4909"/>
    <lineage>
        <taxon>Eukaryota</taxon>
        <taxon>Fungi</taxon>
        <taxon>Dikarya</taxon>
        <taxon>Ascomycota</taxon>
        <taxon>Saccharomycotina</taxon>
        <taxon>Pichiomycetes</taxon>
        <taxon>Pichiales</taxon>
        <taxon>Pichiaceae</taxon>
        <taxon>Pichia</taxon>
    </lineage>
</organism>
<dbReference type="InterPro" id="IPR003593">
    <property type="entry name" value="AAA+_ATPase"/>
</dbReference>
<feature type="transmembrane region" description="Helical" evidence="9">
    <location>
        <begin position="179"/>
        <end position="200"/>
    </location>
</feature>
<feature type="transmembrane region" description="Helical" evidence="9">
    <location>
        <begin position="251"/>
        <end position="275"/>
    </location>
</feature>
<dbReference type="InterPro" id="IPR003439">
    <property type="entry name" value="ABC_transporter-like_ATP-bd"/>
</dbReference>
<keyword evidence="6" id="KW-0067">ATP-binding</keyword>
<feature type="domain" description="ABC transmembrane type-1" evidence="11">
    <location>
        <begin position="144"/>
        <end position="421"/>
    </location>
</feature>
<reference evidence="12 13" key="1">
    <citation type="submission" date="2018-06" db="EMBL/GenBank/DDBJ databases">
        <title>Population genomics shows no distinction between pathogenic Candida krusei and environmental Pichia kudriavzevii: One species, four names.</title>
        <authorList>
            <person name="Douglass A.P."/>
            <person name="Offei B."/>
            <person name="Braun-Galleani S."/>
            <person name="Coughlan A.Y."/>
            <person name="Martos A."/>
            <person name="Ortiz-Merino R.A."/>
            <person name="Byrne K.P."/>
            <person name="Wolfe K.H."/>
        </authorList>
    </citation>
    <scope>NUCLEOTIDE SEQUENCE [LARGE SCALE GENOMIC DNA]</scope>
    <source>
        <strain evidence="12 13">CBS573</strain>
    </source>
</reference>
<dbReference type="CDD" id="cd03244">
    <property type="entry name" value="ABCC_MRP_domain2"/>
    <property type="match status" value="1"/>
</dbReference>
<evidence type="ECO:0000256" key="8">
    <source>
        <dbReference type="ARBA" id="ARBA00023136"/>
    </source>
</evidence>
<dbReference type="CDD" id="cd03250">
    <property type="entry name" value="ABCC_MRP_domain1"/>
    <property type="match status" value="1"/>
</dbReference>
<evidence type="ECO:0000256" key="4">
    <source>
        <dbReference type="ARBA" id="ARBA00022692"/>
    </source>
</evidence>
<dbReference type="Gene3D" id="1.20.1560.10">
    <property type="entry name" value="ABC transporter type 1, transmembrane domain"/>
    <property type="match status" value="2"/>
</dbReference>
<feature type="transmembrane region" description="Helical" evidence="9">
    <location>
        <begin position="281"/>
        <end position="305"/>
    </location>
</feature>
<comment type="subcellular location">
    <subcellularLocation>
        <location evidence="1">Membrane</location>
        <topology evidence="1">Multi-pass membrane protein</topology>
    </subcellularLocation>
</comment>
<protein>
    <recommendedName>
        <fullName evidence="14">Oligomycin resistance ATP-dependent permease YOR1</fullName>
    </recommendedName>
</protein>
<evidence type="ECO:0000313" key="12">
    <source>
        <dbReference type="EMBL" id="AWU75366.1"/>
    </source>
</evidence>